<evidence type="ECO:0000256" key="1">
    <source>
        <dbReference type="SAM" id="SignalP"/>
    </source>
</evidence>
<dbReference type="Proteomes" id="UP001474120">
    <property type="component" value="Unassembled WGS sequence"/>
</dbReference>
<gene>
    <name evidence="2" type="ORF">AABB81_04320</name>
</gene>
<feature type="chain" id="PRO_5046709886" description="Outer membrane protein beta-barrel domain-containing protein" evidence="1">
    <location>
        <begin position="20"/>
        <end position="654"/>
    </location>
</feature>
<evidence type="ECO:0000313" key="3">
    <source>
        <dbReference type="Proteomes" id="UP001474120"/>
    </source>
</evidence>
<sequence length="654" mass="76214">MRKPIIILLLFLAAIEFNAQNRSYKITPFKLMSYSGNINVNGQFNNTFFEDEQGFHYGYHYGVGGFLATQSYVYHPNFLTLSISGGYQPQFGEVVSSLMPDYLNNLSTAQYNILARFFQTLDYNLNAYLRHDEKRGEDRFYDRDIATNRYGLDFKYEKDYKINANFEHRTDRELDNLTDRELVTASTGFRAKVNKSFFKNDWNELFFNLQNTLSESKNLFSNSNNLMNAYLSNSLFLNRKKSIPLRSRISIQNQSGTFETKNAALTESINIPLAKNFHFGSTFAYRWGKRNEELINELRYSGGLAYSLYESFTIGVDMNYNDLDQKEDFSLTNTVLSLNVNYNKQIKPIKGKLDVRYKYAFENQLRKSQDTLSVINVFNENQLLRDGQINILNNPNVLLETVLVKDVTNTVFYQENIDYLLVERGVNVEIQRLIGGAIPNNTSVFVDYSALQLGSYEYESPGSFLDINLTFFDELIRLNYMNSFRKYTALSGNIDNLGLNEFKQYKIGLHMRYKMFGAGIFYEDIDGSVLPHKLWNYYVSATGNIGRKLNYKFTGMINDYVLYFREGDTNLLMTFSSDIMYNISRNTRLFFNLSFSSQQGDIQDYLLASGRTELKQRWKKLELSFGANYYERHVPLQDFASKYVNTYIKLQRNF</sequence>
<name>A0ABU9KY44_9FLAO</name>
<reference evidence="2 3" key="1">
    <citation type="submission" date="2024-04" db="EMBL/GenBank/DDBJ databases">
        <title>whole genome sequencing of Lutimonas vermicola strain IMCC1616.</title>
        <authorList>
            <person name="Bae S.S."/>
        </authorList>
    </citation>
    <scope>NUCLEOTIDE SEQUENCE [LARGE SCALE GENOMIC DNA]</scope>
    <source>
        <strain evidence="2 3">IMCC1616</strain>
    </source>
</reference>
<comment type="caution">
    <text evidence="2">The sequence shown here is derived from an EMBL/GenBank/DDBJ whole genome shotgun (WGS) entry which is preliminary data.</text>
</comment>
<keyword evidence="3" id="KW-1185">Reference proteome</keyword>
<evidence type="ECO:0008006" key="4">
    <source>
        <dbReference type="Google" id="ProtNLM"/>
    </source>
</evidence>
<evidence type="ECO:0000313" key="2">
    <source>
        <dbReference type="EMBL" id="MEL4455107.1"/>
    </source>
</evidence>
<dbReference type="EMBL" id="JBCDNA010000001">
    <property type="protein sequence ID" value="MEL4455107.1"/>
    <property type="molecule type" value="Genomic_DNA"/>
</dbReference>
<keyword evidence="1" id="KW-0732">Signal</keyword>
<dbReference type="RefSeq" id="WP_342158867.1">
    <property type="nucleotide sequence ID" value="NZ_JBCDNA010000001.1"/>
</dbReference>
<proteinExistence type="predicted"/>
<organism evidence="2 3">
    <name type="scientific">Lutimonas vermicola</name>
    <dbReference type="NCBI Taxonomy" id="414288"/>
    <lineage>
        <taxon>Bacteria</taxon>
        <taxon>Pseudomonadati</taxon>
        <taxon>Bacteroidota</taxon>
        <taxon>Flavobacteriia</taxon>
        <taxon>Flavobacteriales</taxon>
        <taxon>Flavobacteriaceae</taxon>
        <taxon>Lutimonas</taxon>
    </lineage>
</organism>
<accession>A0ABU9KY44</accession>
<protein>
    <recommendedName>
        <fullName evidence="4">Outer membrane protein beta-barrel domain-containing protein</fullName>
    </recommendedName>
</protein>
<feature type="signal peptide" evidence="1">
    <location>
        <begin position="1"/>
        <end position="19"/>
    </location>
</feature>